<feature type="compositionally biased region" description="Basic and acidic residues" evidence="14">
    <location>
        <begin position="278"/>
        <end position="288"/>
    </location>
</feature>
<sequence>MATEGKMKNPGKTSRKAGRRSKTLTAEEEATRRKEALREQLELERRALEVVEQLLESSVAEDFLLESAKFITPANYRDAVEERSILKLCGYPTCPKQLGKIPSQQFKISTKTNRVYDITERKRFCSNFCYKASKEFELQIPKTPLWLRKLESRPKIRLLTAGQSGSSGEEVLLSDQRLKEEDVEKPQAAAPAEPCGDHQSSAGDESSGGEQDFVSSVAFQQQKPRVHWADRTGESKNGSQEEEGTDGTECLSHLPQEDRRGPHLEPPQLLGPITGKAEPQDSPERPQLEEVTAQMRECTLHETAAAPLPGLHITQVGMSRRGAAGLRALLGRQSCTGAKREPASLLETLRRTLKAWCTDHTIRFLHGAACSPAPPHHNRKEEGELDEDDDADDVILTDDSGEKKLWGAEGDYETLQRLTQQMELRVKEFYKGTWVIPVEEPSANQQNLKEPVLPLVDSQAQHLIQKRITVEKLSSCLRTIVGPLHLTLSDVSTDLNDLVRTFRFTNTNIVHKSPEWTLIAVVLLHVPGEEDGDGGRQKSQSEERSHALPALPAQLSGELEDRDPGDRSRVPGDRLSARPLRSSCCSTLEPNSPGHLLSGGGTGEGGSIPKVPALRSAIVQKRTCANVSQDGVQRAAVIVRAARLVVAVGPLALHQEGPRHVAAAAGLVSLCFLYLWGLDRQWLSDAVKIVLFGHPLRMRKEAGRFTRCRRACGQGPGPGLQRLDSVSEETIGDVSITSPRLACQMFAAYSTFKL</sequence>
<dbReference type="InterPro" id="IPR039693">
    <property type="entry name" value="Rtr1/RPAP2"/>
</dbReference>
<evidence type="ECO:0000256" key="11">
    <source>
        <dbReference type="ARBA" id="ARBA00048336"/>
    </source>
</evidence>
<reference key="1">
    <citation type="journal article" date="2007" name="Nature">
        <title>The medaka draft genome and insights into vertebrate genome evolution.</title>
        <authorList>
            <person name="Kasahara M."/>
            <person name="Naruse K."/>
            <person name="Sasaki S."/>
            <person name="Nakatani Y."/>
            <person name="Qu W."/>
            <person name="Ahsan B."/>
            <person name="Yamada T."/>
            <person name="Nagayasu Y."/>
            <person name="Doi K."/>
            <person name="Kasai Y."/>
            <person name="Jindo T."/>
            <person name="Kobayashi D."/>
            <person name="Shimada A."/>
            <person name="Toyoda A."/>
            <person name="Kuroki Y."/>
            <person name="Fujiyama A."/>
            <person name="Sasaki T."/>
            <person name="Shimizu A."/>
            <person name="Asakawa S."/>
            <person name="Shimizu N."/>
            <person name="Hashimoto S."/>
            <person name="Yang J."/>
            <person name="Lee Y."/>
            <person name="Matsushima K."/>
            <person name="Sugano S."/>
            <person name="Sakaizumi M."/>
            <person name="Narita T."/>
            <person name="Ohishi K."/>
            <person name="Haga S."/>
            <person name="Ohta F."/>
            <person name="Nomoto H."/>
            <person name="Nogata K."/>
            <person name="Morishita T."/>
            <person name="Endo T."/>
            <person name="Shin-I T."/>
            <person name="Takeda H."/>
            <person name="Morishita S."/>
            <person name="Kohara Y."/>
        </authorList>
    </citation>
    <scope>NUCLEOTIDE SEQUENCE [LARGE SCALE GENOMIC DNA]</scope>
    <source>
        <strain>Hd-rR</strain>
    </source>
</reference>
<evidence type="ECO:0000256" key="7">
    <source>
        <dbReference type="ARBA" id="ARBA00022912"/>
    </source>
</evidence>
<dbReference type="Gene3D" id="1.25.40.820">
    <property type="match status" value="1"/>
</dbReference>
<comment type="subcellular location">
    <subcellularLocation>
        <location evidence="1 13">Nucleus</location>
    </subcellularLocation>
</comment>
<reference evidence="16" key="3">
    <citation type="submission" date="2025-08" db="UniProtKB">
        <authorList>
            <consortium name="Ensembl"/>
        </authorList>
    </citation>
    <scope>IDENTIFICATION</scope>
    <source>
        <strain evidence="16">HNI</strain>
    </source>
</reference>
<name>A0A3P9LP81_ORYLA</name>
<comment type="subunit">
    <text evidence="13">Associates with the RNA polymerase II complex.</text>
</comment>
<dbReference type="GO" id="GO:0008270">
    <property type="term" value="F:zinc ion binding"/>
    <property type="evidence" value="ECO:0007669"/>
    <property type="project" value="UniProtKB-KW"/>
</dbReference>
<dbReference type="PANTHER" id="PTHR14732">
    <property type="entry name" value="RNA POLYMERASE II SUBUNIT B1 CTD PHOSPHATASE RPAP2-RELATED"/>
    <property type="match status" value="1"/>
</dbReference>
<reference evidence="16 17" key="2">
    <citation type="submission" date="2017-04" db="EMBL/GenBank/DDBJ databases">
        <title>CpG methylation of centromeres and impact of large insertions on vertebrate speciation.</title>
        <authorList>
            <person name="Ichikawa K."/>
            <person name="Yoshimura J."/>
            <person name="Morishita S."/>
        </authorList>
    </citation>
    <scope>NUCLEOTIDE SEQUENCE</scope>
    <source>
        <strain evidence="16 17">HNI</strain>
    </source>
</reference>
<comment type="similarity">
    <text evidence="2 12 13">Belongs to the RPAP2 family.</text>
</comment>
<evidence type="ECO:0000256" key="10">
    <source>
        <dbReference type="ARBA" id="ARBA00047761"/>
    </source>
</evidence>
<feature type="compositionally biased region" description="Polar residues" evidence="14">
    <location>
        <begin position="213"/>
        <end position="223"/>
    </location>
</feature>
<evidence type="ECO:0000313" key="16">
    <source>
        <dbReference type="Ensembl" id="ENSORLP00020022520.1"/>
    </source>
</evidence>
<dbReference type="GO" id="GO:0005634">
    <property type="term" value="C:nucleus"/>
    <property type="evidence" value="ECO:0007669"/>
    <property type="project" value="UniProtKB-SubCell"/>
</dbReference>
<dbReference type="PANTHER" id="PTHR14732:SF0">
    <property type="entry name" value="RNA POLYMERASE II SUBUNIT B1 CTD PHOSPHATASE RPAP2-RELATED"/>
    <property type="match status" value="1"/>
</dbReference>
<evidence type="ECO:0000256" key="8">
    <source>
        <dbReference type="ARBA" id="ARBA00023242"/>
    </source>
</evidence>
<feature type="region of interest" description="Disordered" evidence="14">
    <location>
        <begin position="367"/>
        <end position="394"/>
    </location>
</feature>
<evidence type="ECO:0000256" key="13">
    <source>
        <dbReference type="RuleBase" id="RU367080"/>
    </source>
</evidence>
<dbReference type="InterPro" id="IPR007308">
    <property type="entry name" value="Rtr1/RPAP2_dom"/>
</dbReference>
<dbReference type="InterPro" id="IPR038534">
    <property type="entry name" value="Rtr1/RPAP2_sf"/>
</dbReference>
<evidence type="ECO:0000256" key="6">
    <source>
        <dbReference type="ARBA" id="ARBA00022833"/>
    </source>
</evidence>
<dbReference type="Pfam" id="PF04181">
    <property type="entry name" value="RPAP2_Rtr1"/>
    <property type="match status" value="1"/>
</dbReference>
<reference evidence="16" key="4">
    <citation type="submission" date="2025-09" db="UniProtKB">
        <authorList>
            <consortium name="Ensembl"/>
        </authorList>
    </citation>
    <scope>IDENTIFICATION</scope>
    <source>
        <strain evidence="16">HNI</strain>
    </source>
</reference>
<dbReference type="AlphaFoldDB" id="A0A3P9LP81"/>
<evidence type="ECO:0000256" key="1">
    <source>
        <dbReference type="ARBA" id="ARBA00004123"/>
    </source>
</evidence>
<feature type="domain" description="RTR1-type" evidence="15">
    <location>
        <begin position="66"/>
        <end position="149"/>
    </location>
</feature>
<proteinExistence type="inferred from homology"/>
<comment type="function">
    <text evidence="9">Protein phosphatase that displays CTD phosphatase activity and regulates transcription of snRNA genes. Recognizes and binds phosphorylated 'Ser-7' of the C-terminal heptapeptide repeat domain (CTD) of the largest RNA polymerase II subunit POLR2A, and mediates dephosphorylation of 'Ser-5' of the CTD, thereby promoting transcription of snRNA genes. Downstream of EIF2AK3/PERK, dephosphorylates ERN1, a sensor for the endoplasmic reticulum unfolded protein response (UPR), to abort failed ER-stress adaptation and trigger apoptosis.</text>
</comment>
<feature type="region of interest" description="Disordered" evidence="14">
    <location>
        <begin position="530"/>
        <end position="604"/>
    </location>
</feature>
<evidence type="ECO:0000256" key="9">
    <source>
        <dbReference type="ARBA" id="ARBA00045547"/>
    </source>
</evidence>
<evidence type="ECO:0000256" key="12">
    <source>
        <dbReference type="PROSITE-ProRule" id="PRU00812"/>
    </source>
</evidence>
<keyword evidence="8 13" id="KW-0539">Nucleus</keyword>
<dbReference type="Ensembl" id="ENSORLT00020011875.1">
    <property type="protein sequence ID" value="ENSORLP00020022520.1"/>
    <property type="gene ID" value="ENSORLG00020002843.1"/>
</dbReference>
<dbReference type="Proteomes" id="UP000265180">
    <property type="component" value="Chromosome 17"/>
</dbReference>
<dbReference type="GO" id="GO:0043175">
    <property type="term" value="F:RNA polymerase core enzyme binding"/>
    <property type="evidence" value="ECO:0007669"/>
    <property type="project" value="UniProtKB-UniRule"/>
</dbReference>
<evidence type="ECO:0000256" key="5">
    <source>
        <dbReference type="ARBA" id="ARBA00022801"/>
    </source>
</evidence>
<evidence type="ECO:0000256" key="4">
    <source>
        <dbReference type="ARBA" id="ARBA00022771"/>
    </source>
</evidence>
<feature type="compositionally biased region" description="Basic and acidic residues" evidence="14">
    <location>
        <begin position="533"/>
        <end position="546"/>
    </location>
</feature>
<evidence type="ECO:0000256" key="14">
    <source>
        <dbReference type="SAM" id="MobiDB-lite"/>
    </source>
</evidence>
<feature type="region of interest" description="Disordered" evidence="14">
    <location>
        <begin position="178"/>
        <end position="288"/>
    </location>
</feature>
<evidence type="ECO:0000256" key="2">
    <source>
        <dbReference type="ARBA" id="ARBA00005676"/>
    </source>
</evidence>
<dbReference type="PROSITE" id="PS51479">
    <property type="entry name" value="ZF_RTR1"/>
    <property type="match status" value="1"/>
</dbReference>
<comment type="catalytic activity">
    <reaction evidence="10 13">
        <text>O-phospho-L-seryl-[protein] + H2O = L-seryl-[protein] + phosphate</text>
        <dbReference type="Rhea" id="RHEA:20629"/>
        <dbReference type="Rhea" id="RHEA-COMP:9863"/>
        <dbReference type="Rhea" id="RHEA-COMP:11604"/>
        <dbReference type="ChEBI" id="CHEBI:15377"/>
        <dbReference type="ChEBI" id="CHEBI:29999"/>
        <dbReference type="ChEBI" id="CHEBI:43474"/>
        <dbReference type="ChEBI" id="CHEBI:83421"/>
        <dbReference type="EC" id="3.1.3.16"/>
    </reaction>
</comment>
<dbReference type="GO" id="GO:0008420">
    <property type="term" value="F:RNA polymerase II CTD heptapeptide repeat phosphatase activity"/>
    <property type="evidence" value="ECO:0007669"/>
    <property type="project" value="UniProtKB-UniRule"/>
</dbReference>
<keyword evidence="4 13" id="KW-0863">Zinc-finger</keyword>
<protein>
    <recommendedName>
        <fullName evidence="13">RNA polymerase II subunit B1 CTD phosphatase RPAP2 homolog</fullName>
        <ecNumber evidence="13">3.1.3.16</ecNumber>
    </recommendedName>
</protein>
<dbReference type="EC" id="3.1.3.16" evidence="13"/>
<keyword evidence="5 13" id="KW-0378">Hydrolase</keyword>
<keyword evidence="7 13" id="KW-0904">Protein phosphatase</keyword>
<evidence type="ECO:0000256" key="3">
    <source>
        <dbReference type="ARBA" id="ARBA00022723"/>
    </source>
</evidence>
<feature type="compositionally biased region" description="Basic and acidic residues" evidence="14">
    <location>
        <begin position="562"/>
        <end position="576"/>
    </location>
</feature>
<feature type="compositionally biased region" description="Acidic residues" evidence="14">
    <location>
        <begin position="383"/>
        <end position="394"/>
    </location>
</feature>
<organism evidence="16 17">
    <name type="scientific">Oryzias latipes</name>
    <name type="common">Japanese rice fish</name>
    <name type="synonym">Japanese killifish</name>
    <dbReference type="NCBI Taxonomy" id="8090"/>
    <lineage>
        <taxon>Eukaryota</taxon>
        <taxon>Metazoa</taxon>
        <taxon>Chordata</taxon>
        <taxon>Craniata</taxon>
        <taxon>Vertebrata</taxon>
        <taxon>Euteleostomi</taxon>
        <taxon>Actinopterygii</taxon>
        <taxon>Neopterygii</taxon>
        <taxon>Teleostei</taxon>
        <taxon>Neoteleostei</taxon>
        <taxon>Acanthomorphata</taxon>
        <taxon>Ovalentaria</taxon>
        <taxon>Atherinomorphae</taxon>
        <taxon>Beloniformes</taxon>
        <taxon>Adrianichthyidae</taxon>
        <taxon>Oryziinae</taxon>
        <taxon>Oryzias</taxon>
    </lineage>
</organism>
<evidence type="ECO:0000259" key="15">
    <source>
        <dbReference type="PROSITE" id="PS51479"/>
    </source>
</evidence>
<keyword evidence="3 13" id="KW-0479">Metal-binding</keyword>
<feature type="region of interest" description="Disordered" evidence="14">
    <location>
        <begin position="1"/>
        <end position="31"/>
    </location>
</feature>
<evidence type="ECO:0000313" key="17">
    <source>
        <dbReference type="Proteomes" id="UP000265180"/>
    </source>
</evidence>
<comment type="catalytic activity">
    <reaction evidence="11 13">
        <text>O-phospho-L-threonyl-[protein] + H2O = L-threonyl-[protein] + phosphate</text>
        <dbReference type="Rhea" id="RHEA:47004"/>
        <dbReference type="Rhea" id="RHEA-COMP:11060"/>
        <dbReference type="Rhea" id="RHEA-COMP:11605"/>
        <dbReference type="ChEBI" id="CHEBI:15377"/>
        <dbReference type="ChEBI" id="CHEBI:30013"/>
        <dbReference type="ChEBI" id="CHEBI:43474"/>
        <dbReference type="ChEBI" id="CHEBI:61977"/>
        <dbReference type="EC" id="3.1.3.16"/>
    </reaction>
</comment>
<keyword evidence="6 13" id="KW-0862">Zinc</keyword>
<accession>A0A3P9LP81</accession>
<feature type="compositionally biased region" description="Basic residues" evidence="14">
    <location>
        <begin position="13"/>
        <end position="22"/>
    </location>
</feature>